<protein>
    <recommendedName>
        <fullName evidence="5">AAA+ ATPase domain-containing protein</fullName>
    </recommendedName>
</protein>
<evidence type="ECO:0000313" key="6">
    <source>
        <dbReference type="EMBL" id="MBB5071893.1"/>
    </source>
</evidence>
<dbReference type="InterPro" id="IPR027417">
    <property type="entry name" value="P-loop_NTPase"/>
</dbReference>
<dbReference type="InterPro" id="IPR003959">
    <property type="entry name" value="ATPase_AAA_core"/>
</dbReference>
<keyword evidence="2" id="KW-0547">Nucleotide-binding</keyword>
<gene>
    <name evidence="6" type="ORF">BJ969_004981</name>
</gene>
<evidence type="ECO:0000256" key="1">
    <source>
        <dbReference type="ARBA" id="ARBA00010378"/>
    </source>
</evidence>
<dbReference type="InterPro" id="IPR039448">
    <property type="entry name" value="Beta_helix"/>
</dbReference>
<evidence type="ECO:0000256" key="4">
    <source>
        <dbReference type="SAM" id="MobiDB-lite"/>
    </source>
</evidence>
<dbReference type="InterPro" id="IPR003593">
    <property type="entry name" value="AAA+_ATPase"/>
</dbReference>
<dbReference type="PANTHER" id="PTHR43392">
    <property type="entry name" value="AAA-TYPE ATPASE FAMILY PROTEIN / ANKYRIN REPEAT FAMILY PROTEIN"/>
    <property type="match status" value="1"/>
</dbReference>
<dbReference type="Pfam" id="PF13229">
    <property type="entry name" value="Beta_helix"/>
    <property type="match status" value="2"/>
</dbReference>
<organism evidence="6 7">
    <name type="scientific">Saccharopolyspora gloriosae</name>
    <dbReference type="NCBI Taxonomy" id="455344"/>
    <lineage>
        <taxon>Bacteria</taxon>
        <taxon>Bacillati</taxon>
        <taxon>Actinomycetota</taxon>
        <taxon>Actinomycetes</taxon>
        <taxon>Pseudonocardiales</taxon>
        <taxon>Pseudonocardiaceae</taxon>
        <taxon>Saccharopolyspora</taxon>
    </lineage>
</organism>
<dbReference type="SMART" id="SM00710">
    <property type="entry name" value="PbH1"/>
    <property type="match status" value="12"/>
</dbReference>
<comment type="caution">
    <text evidence="6">The sequence shown here is derived from an EMBL/GenBank/DDBJ whole genome shotgun (WGS) entry which is preliminary data.</text>
</comment>
<dbReference type="Gene3D" id="1.10.8.60">
    <property type="match status" value="1"/>
</dbReference>
<dbReference type="SUPFAM" id="SSF51126">
    <property type="entry name" value="Pectin lyase-like"/>
    <property type="match status" value="3"/>
</dbReference>
<dbReference type="EMBL" id="JACHIV010000001">
    <property type="protein sequence ID" value="MBB5071893.1"/>
    <property type="molecule type" value="Genomic_DNA"/>
</dbReference>
<feature type="domain" description="AAA+ ATPase" evidence="5">
    <location>
        <begin position="586"/>
        <end position="727"/>
    </location>
</feature>
<dbReference type="Gene3D" id="2.160.20.10">
    <property type="entry name" value="Single-stranded right-handed beta-helix, Pectin lyase-like"/>
    <property type="match status" value="2"/>
</dbReference>
<dbReference type="InterPro" id="IPR012334">
    <property type="entry name" value="Pectin_lyas_fold"/>
</dbReference>
<dbReference type="SMART" id="SM00382">
    <property type="entry name" value="AAA"/>
    <property type="match status" value="1"/>
</dbReference>
<evidence type="ECO:0000313" key="7">
    <source>
        <dbReference type="Proteomes" id="UP000580474"/>
    </source>
</evidence>
<feature type="region of interest" description="Disordered" evidence="4">
    <location>
        <begin position="494"/>
        <end position="543"/>
    </location>
</feature>
<feature type="compositionally biased region" description="Low complexity" evidence="4">
    <location>
        <begin position="520"/>
        <end position="536"/>
    </location>
</feature>
<proteinExistence type="inferred from homology"/>
<dbReference type="Proteomes" id="UP000580474">
    <property type="component" value="Unassembled WGS sequence"/>
</dbReference>
<dbReference type="Pfam" id="PF00004">
    <property type="entry name" value="AAA"/>
    <property type="match status" value="1"/>
</dbReference>
<evidence type="ECO:0000259" key="5">
    <source>
        <dbReference type="SMART" id="SM00382"/>
    </source>
</evidence>
<dbReference type="GO" id="GO:0005524">
    <property type="term" value="F:ATP binding"/>
    <property type="evidence" value="ECO:0007669"/>
    <property type="project" value="UniProtKB-KW"/>
</dbReference>
<dbReference type="InterPro" id="IPR041627">
    <property type="entry name" value="AAA_lid_6"/>
</dbReference>
<dbReference type="Pfam" id="PF17866">
    <property type="entry name" value="AAA_lid_6"/>
    <property type="match status" value="1"/>
</dbReference>
<sequence length="810" mass="83811">MISVSPAMPGSFRTLTDAVSAAGEGGVISISAGRYEENLVLTKAVTLTAEDGPGTVELVSRQGAAIALAARTATLSGITIRGEDAEQAAIVAGEGRLSLTECTVEAGSWAALYAFGNGTFAMRGCQVRNPEGAGVVVTSAAGSTVEECVFEDLGTSGIVVADQGVLSARGCRTGRSGGNGICLNGQAKITVENVVLSDATKPAIAVEQQASATLHNLAVRGTTGIGAYLATTGEVRLEECAFEDTAADGVLISEQTKATLQQCTVRRASGHGIRTTDGATGSFTETTVAEVAGVGVLLADRTKFDCDRLTISGSDGTALSVTTGTEPVLRRVQVQDCSGTGVEISGTGRARLEHAEIDRCGGVGVLVADSARAEVQGCSVRAAATSGFAVNHTAHAVFEDCDVYRSGADGMFIGQEGQATLDRCRLRSSNANGLHITSSGRAQLTGCEFLENEGDGIRVHTEEEVVVRQCHAKDNGGAGLRQLVPTATLTVTEMSSSGNGFPDAHGTAGGAPTATPPAAAPAQAGSAPAAAQPQQTKAGVSTNSAPLDEMYRLVGLEGVKRDVASLVNLNKMAKRRQEAGLSAPPMSRHLVFAGAPGTGKTTVARLYGAVLAELGVLSSGHLIEVARADLVAQIIGGTAIKTTEAFNTALGGVLFIDEAYTLSSGQGGSGPDFGREAIDTLVKLMEDHRDTVVVIVAGYSKEMKEFMETNPGLESRFSHTIEFANYAADELVTIVRQNCHRHDYQLDESAADALHEHFEKMPKDGTFGNGRTARKTFESMVARQATRLGSMADSSTADLTRLLAEDLPGR</sequence>
<dbReference type="Gene3D" id="3.40.50.300">
    <property type="entry name" value="P-loop containing nucleotide triphosphate hydrolases"/>
    <property type="match status" value="1"/>
</dbReference>
<dbReference type="RefSeq" id="WP_184482714.1">
    <property type="nucleotide sequence ID" value="NZ_JACHIV010000001.1"/>
</dbReference>
<dbReference type="FunFam" id="3.40.50.300:FF:000216">
    <property type="entry name" value="Type VII secretion ATPase EccA"/>
    <property type="match status" value="1"/>
</dbReference>
<dbReference type="InterPro" id="IPR000641">
    <property type="entry name" value="CbxX/CfxQ"/>
</dbReference>
<accession>A0A840NPA9</accession>
<dbReference type="InterPro" id="IPR011050">
    <property type="entry name" value="Pectin_lyase_fold/virulence"/>
</dbReference>
<dbReference type="AlphaFoldDB" id="A0A840NPA9"/>
<dbReference type="SUPFAM" id="SSF52540">
    <property type="entry name" value="P-loop containing nucleoside triphosphate hydrolases"/>
    <property type="match status" value="1"/>
</dbReference>
<dbReference type="CDD" id="cd00009">
    <property type="entry name" value="AAA"/>
    <property type="match status" value="1"/>
</dbReference>
<comment type="similarity">
    <text evidence="1">Belongs to the CbxX/CfxQ family.</text>
</comment>
<evidence type="ECO:0000256" key="2">
    <source>
        <dbReference type="ARBA" id="ARBA00022741"/>
    </source>
</evidence>
<dbReference type="InterPro" id="IPR006626">
    <property type="entry name" value="PbH1"/>
</dbReference>
<keyword evidence="7" id="KW-1185">Reference proteome</keyword>
<name>A0A840NPA9_9PSEU</name>
<dbReference type="PRINTS" id="PR00819">
    <property type="entry name" value="CBXCFQXSUPER"/>
</dbReference>
<dbReference type="InterPro" id="IPR050773">
    <property type="entry name" value="CbxX/CfxQ_RuBisCO_ESX"/>
</dbReference>
<dbReference type="PANTHER" id="PTHR43392:SF2">
    <property type="entry name" value="AAA-TYPE ATPASE FAMILY PROTEIN _ ANKYRIN REPEAT FAMILY PROTEIN"/>
    <property type="match status" value="1"/>
</dbReference>
<evidence type="ECO:0000256" key="3">
    <source>
        <dbReference type="ARBA" id="ARBA00022840"/>
    </source>
</evidence>
<reference evidence="6 7" key="1">
    <citation type="submission" date="2020-08" db="EMBL/GenBank/DDBJ databases">
        <title>Sequencing the genomes of 1000 actinobacteria strains.</title>
        <authorList>
            <person name="Klenk H.-P."/>
        </authorList>
    </citation>
    <scope>NUCLEOTIDE SEQUENCE [LARGE SCALE GENOMIC DNA]</scope>
    <source>
        <strain evidence="6 7">DSM 45582</strain>
    </source>
</reference>
<keyword evidence="3" id="KW-0067">ATP-binding</keyword>
<dbReference type="GO" id="GO:0016887">
    <property type="term" value="F:ATP hydrolysis activity"/>
    <property type="evidence" value="ECO:0007669"/>
    <property type="project" value="InterPro"/>
</dbReference>